<name>A0A915KIL3_ROMCU</name>
<proteinExistence type="predicted"/>
<sequence length="61" mass="7218">MAYLVLHFDLGDAGCHTFWHQSLDFRYYGSVFTTLQLFILSFLHKNRGSDCHMLINFSQHH</sequence>
<dbReference type="AlphaFoldDB" id="A0A915KIL3"/>
<accession>A0A915KIL3</accession>
<protein>
    <submittedName>
        <fullName evidence="2">Uncharacterized protein</fullName>
    </submittedName>
</protein>
<evidence type="ECO:0000313" key="2">
    <source>
        <dbReference type="WBParaSite" id="nRc.2.0.1.t38245-RA"/>
    </source>
</evidence>
<organism evidence="1 2">
    <name type="scientific">Romanomermis culicivorax</name>
    <name type="common">Nematode worm</name>
    <dbReference type="NCBI Taxonomy" id="13658"/>
    <lineage>
        <taxon>Eukaryota</taxon>
        <taxon>Metazoa</taxon>
        <taxon>Ecdysozoa</taxon>
        <taxon>Nematoda</taxon>
        <taxon>Enoplea</taxon>
        <taxon>Dorylaimia</taxon>
        <taxon>Mermithida</taxon>
        <taxon>Mermithoidea</taxon>
        <taxon>Mermithidae</taxon>
        <taxon>Romanomermis</taxon>
    </lineage>
</organism>
<reference evidence="2" key="1">
    <citation type="submission" date="2022-11" db="UniProtKB">
        <authorList>
            <consortium name="WormBaseParasite"/>
        </authorList>
    </citation>
    <scope>IDENTIFICATION</scope>
</reference>
<dbReference type="WBParaSite" id="nRc.2.0.1.t38245-RA">
    <property type="protein sequence ID" value="nRc.2.0.1.t38245-RA"/>
    <property type="gene ID" value="nRc.2.0.1.g38245"/>
</dbReference>
<dbReference type="Proteomes" id="UP000887565">
    <property type="component" value="Unplaced"/>
</dbReference>
<keyword evidence="1" id="KW-1185">Reference proteome</keyword>
<evidence type="ECO:0000313" key="1">
    <source>
        <dbReference type="Proteomes" id="UP000887565"/>
    </source>
</evidence>